<keyword evidence="2" id="KW-1185">Reference proteome</keyword>
<gene>
    <name evidence="1" type="ORF">BZK31_06760</name>
</gene>
<protein>
    <submittedName>
        <fullName evidence="1">Uncharacterized protein</fullName>
    </submittedName>
</protein>
<name>A0A1X0N993_9PSED</name>
<comment type="caution">
    <text evidence="1">The sequence shown here is derived from an EMBL/GenBank/DDBJ whole genome shotgun (WGS) entry which is preliminary data.</text>
</comment>
<accession>A0A1X0N993</accession>
<dbReference type="GO" id="GO:0006629">
    <property type="term" value="P:lipid metabolic process"/>
    <property type="evidence" value="ECO:0007669"/>
    <property type="project" value="InterPro"/>
</dbReference>
<proteinExistence type="predicted"/>
<reference evidence="2" key="1">
    <citation type="submission" date="2017-02" db="EMBL/GenBank/DDBJ databases">
        <title>Pseudomonas floridae sp. nov., a novel pathogenic bacterial species isolated from tomato.</title>
        <authorList>
            <person name="Timilsina S."/>
            <person name="Vallad G.E."/>
            <person name="Jones J.B."/>
        </authorList>
    </citation>
    <scope>NUCLEOTIDE SEQUENCE [LARGE SCALE GENOMIC DNA]</scope>
    <source>
        <strain evidence="2">GEV388</strain>
    </source>
</reference>
<dbReference type="PANTHER" id="PTHR13593">
    <property type="match status" value="1"/>
</dbReference>
<dbReference type="PANTHER" id="PTHR13593:SF140">
    <property type="entry name" value="PLC-LIKE PHOSPHODIESTERASE"/>
    <property type="match status" value="1"/>
</dbReference>
<evidence type="ECO:0000313" key="1">
    <source>
        <dbReference type="EMBL" id="ORC60505.1"/>
    </source>
</evidence>
<dbReference type="AlphaFoldDB" id="A0A1X0N993"/>
<dbReference type="InterPro" id="IPR051057">
    <property type="entry name" value="PI-PLC_domain"/>
</dbReference>
<dbReference type="GO" id="GO:0008081">
    <property type="term" value="F:phosphoric diester hydrolase activity"/>
    <property type="evidence" value="ECO:0007669"/>
    <property type="project" value="InterPro"/>
</dbReference>
<sequence>MQANRTAVVTLHLESYASAEQMQKSLNLVKPELAAMVFDPEAFNGSDWPVLQEMINKNKRLIIISDRYSHGNFTVGDQRVNILKSTDIEVENTYDLGLTVLDHDWSCASRNNVPLDSPLINAPLAWPPLFVMNQIHGWGSTLAHAADVDNNLTYLQRRVENECYPASQKKPNYIAIDFSAGGDAYRYAATLSQGGFYFYERQNADRDGDTVCTFPAGREYDFKHGAFGCENDEMQSMELTGVGAGTRISLFDSPDANKSDDFTYIDVKRTIPLGEVLKLANFNSNYSNENVAVNTFYNNGLGGKISRVKVGKTPVATDFSEAEIVFHEGSKATENIVCTVPFAKHDQFKMGAGNNPYGCDNDEIRSATIVRAKKGSYFSLVGNPNGTFNQGKAAVTIKQDIVSPKVIDTFDKNFEDSVIHVEILGGGVDGKSSYGYFEPVQ</sequence>
<dbReference type="STRING" id="1958950.BZK31_06760"/>
<dbReference type="EMBL" id="MUIO01000019">
    <property type="protein sequence ID" value="ORC60505.1"/>
    <property type="molecule type" value="Genomic_DNA"/>
</dbReference>
<dbReference type="SUPFAM" id="SSF51695">
    <property type="entry name" value="PLC-like phosphodiesterases"/>
    <property type="match status" value="1"/>
</dbReference>
<dbReference type="InterPro" id="IPR017946">
    <property type="entry name" value="PLC-like_Pdiesterase_TIM-brl"/>
</dbReference>
<evidence type="ECO:0000313" key="2">
    <source>
        <dbReference type="Proteomes" id="UP000192815"/>
    </source>
</evidence>
<dbReference type="Proteomes" id="UP000192815">
    <property type="component" value="Unassembled WGS sequence"/>
</dbReference>
<dbReference type="Pfam" id="PF26178">
    <property type="entry name" value="PI-PLC_cat"/>
    <property type="match status" value="1"/>
</dbReference>
<organism evidence="1 2">
    <name type="scientific">Pseudomonas floridensis</name>
    <dbReference type="NCBI Taxonomy" id="1958950"/>
    <lineage>
        <taxon>Bacteria</taxon>
        <taxon>Pseudomonadati</taxon>
        <taxon>Pseudomonadota</taxon>
        <taxon>Gammaproteobacteria</taxon>
        <taxon>Pseudomonadales</taxon>
        <taxon>Pseudomonadaceae</taxon>
        <taxon>Pseudomonas</taxon>
    </lineage>
</organism>